<proteinExistence type="predicted"/>
<accession>B7IF08</accession>
<dbReference type="STRING" id="484019.THA_165"/>
<name>B7IF08_THEAB</name>
<gene>
    <name evidence="1" type="ordered locus">THA_165</name>
</gene>
<sequence length="38" mass="4302">MKVCIVNIFYSSKKLKNVYFSGIINSSIINSKGGKKYE</sequence>
<dbReference type="KEGG" id="taf:THA_165"/>
<protein>
    <submittedName>
        <fullName evidence="1">Uncharacterized protein</fullName>
    </submittedName>
</protein>
<dbReference type="EMBL" id="CP001185">
    <property type="protein sequence ID" value="ACJ74672.1"/>
    <property type="molecule type" value="Genomic_DNA"/>
</dbReference>
<dbReference type="HOGENOM" id="CLU_3334139_0_0_0"/>
<reference evidence="1 2" key="1">
    <citation type="journal article" date="2009" name="J. Bacteriol.">
        <title>The genome of Thermosipho africanus TCF52B: lateral genetic connections to the Firmicutes and Archaea.</title>
        <authorList>
            <person name="Nesboe C.L."/>
            <person name="Bapteste E."/>
            <person name="Curtis B."/>
            <person name="Dahle H."/>
            <person name="Lopez P."/>
            <person name="Macleod D."/>
            <person name="Dlutek M."/>
            <person name="Bowman S."/>
            <person name="Zhaxybayeva O."/>
            <person name="Birkeland N.-K."/>
            <person name="Doolittle W.F."/>
        </authorList>
    </citation>
    <scope>NUCLEOTIDE SEQUENCE [LARGE SCALE GENOMIC DNA]</scope>
    <source>
        <strain evidence="1 2">TCF52B</strain>
    </source>
</reference>
<dbReference type="AlphaFoldDB" id="B7IF08"/>
<evidence type="ECO:0000313" key="1">
    <source>
        <dbReference type="EMBL" id="ACJ74672.1"/>
    </source>
</evidence>
<evidence type="ECO:0000313" key="2">
    <source>
        <dbReference type="Proteomes" id="UP000002453"/>
    </source>
</evidence>
<dbReference type="Proteomes" id="UP000002453">
    <property type="component" value="Chromosome"/>
</dbReference>
<organism evidence="1 2">
    <name type="scientific">Thermosipho africanus (strain TCF52B)</name>
    <dbReference type="NCBI Taxonomy" id="484019"/>
    <lineage>
        <taxon>Bacteria</taxon>
        <taxon>Thermotogati</taxon>
        <taxon>Thermotogota</taxon>
        <taxon>Thermotogae</taxon>
        <taxon>Thermotogales</taxon>
        <taxon>Fervidobacteriaceae</taxon>
        <taxon>Thermosipho</taxon>
    </lineage>
</organism>
<keyword evidence="2" id="KW-1185">Reference proteome</keyword>